<dbReference type="CDD" id="cd11529">
    <property type="entry name" value="NTP-PPase_MazG_Cterm"/>
    <property type="match status" value="1"/>
</dbReference>
<accession>F2JTX7</accession>
<dbReference type="EMBL" id="CP002583">
    <property type="protein sequence ID" value="ADZ90398.1"/>
    <property type="molecule type" value="Genomic_DNA"/>
</dbReference>
<sequence length="273" mass="31003">MNYTIEDLQRMMSYLRDPKRGCPWDVKQTFETIAPFTLEEAYEVVDAIQKGSPQELKDELGDLLFQVIFHAQMAKEQALFGFEDVVSAIVEKMLRRHPHVFPSGKLDSFGAPSELTESDVAGMWDDIKRQEKAQLGVDPDGDQSILSGVPDSMPPMMQAVKLQKSASKVGFDWDDVAPVFDKIREEIDELEEACISLSHAEVEGELGDVLFAVTNLARHLKVSPDVALMKTNLKFRRRFRYIEDKVKEQNRLLVDCSLDELDKYWDQAKAAGM</sequence>
<evidence type="ECO:0000256" key="4">
    <source>
        <dbReference type="ARBA" id="ARBA00074799"/>
    </source>
</evidence>
<dbReference type="OrthoDB" id="9808939at2"/>
<dbReference type="GO" id="GO:0006950">
    <property type="term" value="P:response to stress"/>
    <property type="evidence" value="ECO:0007669"/>
    <property type="project" value="UniProtKB-ARBA"/>
</dbReference>
<comment type="catalytic activity">
    <reaction evidence="1">
        <text>ATP + H2O = AMP + diphosphate + H(+)</text>
        <dbReference type="Rhea" id="RHEA:14245"/>
        <dbReference type="ChEBI" id="CHEBI:15377"/>
        <dbReference type="ChEBI" id="CHEBI:15378"/>
        <dbReference type="ChEBI" id="CHEBI:30616"/>
        <dbReference type="ChEBI" id="CHEBI:33019"/>
        <dbReference type="ChEBI" id="CHEBI:456215"/>
        <dbReference type="EC" id="3.6.1.8"/>
    </reaction>
</comment>
<protein>
    <recommendedName>
        <fullName evidence="4">Nucleoside triphosphate pyrophosphohydrolase</fullName>
        <ecNumber evidence="3">3.6.1.8</ecNumber>
    </recommendedName>
</protein>
<dbReference type="eggNOG" id="COG3956">
    <property type="taxonomic scope" value="Bacteria"/>
</dbReference>
<dbReference type="GO" id="GO:0046061">
    <property type="term" value="P:dATP catabolic process"/>
    <property type="evidence" value="ECO:0007669"/>
    <property type="project" value="TreeGrafter"/>
</dbReference>
<dbReference type="InterPro" id="IPR021130">
    <property type="entry name" value="PRib-ATP_PPHydrolase-like"/>
</dbReference>
<dbReference type="SUPFAM" id="SSF101386">
    <property type="entry name" value="all-alpha NTP pyrophosphatases"/>
    <property type="match status" value="2"/>
</dbReference>
<evidence type="ECO:0000313" key="7">
    <source>
        <dbReference type="Proteomes" id="UP000001062"/>
    </source>
</evidence>
<dbReference type="NCBIfam" id="TIGR00444">
    <property type="entry name" value="mazG"/>
    <property type="match status" value="1"/>
</dbReference>
<dbReference type="GO" id="GO:0046081">
    <property type="term" value="P:dUTP catabolic process"/>
    <property type="evidence" value="ECO:0007669"/>
    <property type="project" value="TreeGrafter"/>
</dbReference>
<organism evidence="6 7">
    <name type="scientific">Marinomonas mediterranea (strain ATCC 700492 / JCM 21426 / NBRC 103028 / MMB-1)</name>
    <dbReference type="NCBI Taxonomy" id="717774"/>
    <lineage>
        <taxon>Bacteria</taxon>
        <taxon>Pseudomonadati</taxon>
        <taxon>Pseudomonadota</taxon>
        <taxon>Gammaproteobacteria</taxon>
        <taxon>Oceanospirillales</taxon>
        <taxon>Oceanospirillaceae</taxon>
        <taxon>Marinomonas</taxon>
    </lineage>
</organism>
<gene>
    <name evidence="6" type="ordered locus">Marme_1123</name>
</gene>
<dbReference type="GO" id="GO:0046052">
    <property type="term" value="P:UTP catabolic process"/>
    <property type="evidence" value="ECO:0007669"/>
    <property type="project" value="TreeGrafter"/>
</dbReference>
<keyword evidence="7" id="KW-1185">Reference proteome</keyword>
<dbReference type="HOGENOM" id="CLU_038356_0_1_6"/>
<name>F2JTX7_MARM1</name>
<dbReference type="InterPro" id="IPR011551">
    <property type="entry name" value="NTP_PyrPHydrolase_MazG"/>
</dbReference>
<evidence type="ECO:0000259" key="5">
    <source>
        <dbReference type="Pfam" id="PF03819"/>
    </source>
</evidence>
<dbReference type="GO" id="GO:0046047">
    <property type="term" value="P:TTP catabolic process"/>
    <property type="evidence" value="ECO:0007669"/>
    <property type="project" value="TreeGrafter"/>
</dbReference>
<dbReference type="FunFam" id="1.10.287.1080:FF:000003">
    <property type="entry name" value="Nucleoside triphosphate pyrophosphohydrolase"/>
    <property type="match status" value="1"/>
</dbReference>
<evidence type="ECO:0000256" key="1">
    <source>
        <dbReference type="ARBA" id="ARBA00052141"/>
    </source>
</evidence>
<dbReference type="InterPro" id="IPR004518">
    <property type="entry name" value="MazG-like_dom"/>
</dbReference>
<dbReference type="RefSeq" id="WP_013660303.1">
    <property type="nucleotide sequence ID" value="NC_015276.1"/>
</dbReference>
<comment type="similarity">
    <text evidence="2">Belongs to the nucleoside triphosphate pyrophosphohydrolase family.</text>
</comment>
<dbReference type="FunFam" id="1.10.287.1080:FF:000001">
    <property type="entry name" value="Nucleoside triphosphate pyrophosphohydrolase"/>
    <property type="match status" value="1"/>
</dbReference>
<dbReference type="Pfam" id="PF03819">
    <property type="entry name" value="MazG"/>
    <property type="match status" value="1"/>
</dbReference>
<dbReference type="Pfam" id="PF01503">
    <property type="entry name" value="PRA-PH"/>
    <property type="match status" value="1"/>
</dbReference>
<dbReference type="EC" id="3.6.1.8" evidence="3"/>
<dbReference type="InterPro" id="IPR048011">
    <property type="entry name" value="NTP-PPase_MazG-like_C"/>
</dbReference>
<dbReference type="GO" id="GO:0047693">
    <property type="term" value="F:ATP diphosphatase activity"/>
    <property type="evidence" value="ECO:0007669"/>
    <property type="project" value="UniProtKB-EC"/>
</dbReference>
<dbReference type="PANTHER" id="PTHR30522:SF0">
    <property type="entry name" value="NUCLEOSIDE TRIPHOSPHATE PYROPHOSPHOHYDROLASE"/>
    <property type="match status" value="1"/>
</dbReference>
<evidence type="ECO:0000313" key="6">
    <source>
        <dbReference type="EMBL" id="ADZ90398.1"/>
    </source>
</evidence>
<evidence type="ECO:0000256" key="3">
    <source>
        <dbReference type="ARBA" id="ARBA00066372"/>
    </source>
</evidence>
<dbReference type="GO" id="GO:0006203">
    <property type="term" value="P:dGTP catabolic process"/>
    <property type="evidence" value="ECO:0007669"/>
    <property type="project" value="TreeGrafter"/>
</dbReference>
<dbReference type="PATRIC" id="fig|717774.3.peg.1164"/>
<dbReference type="PANTHER" id="PTHR30522">
    <property type="entry name" value="NUCLEOSIDE TRIPHOSPHATE PYROPHOSPHOHYDROLASE"/>
    <property type="match status" value="1"/>
</dbReference>
<dbReference type="InterPro" id="IPR048015">
    <property type="entry name" value="NTP-PPase_MazG-like_N"/>
</dbReference>
<feature type="domain" description="NTP pyrophosphohydrolase MazG-like" evidence="5">
    <location>
        <begin position="28"/>
        <end position="101"/>
    </location>
</feature>
<dbReference type="AlphaFoldDB" id="F2JTX7"/>
<dbReference type="NCBIfam" id="NF007113">
    <property type="entry name" value="PRK09562.1"/>
    <property type="match status" value="1"/>
</dbReference>
<reference evidence="6 7" key="1">
    <citation type="journal article" date="2012" name="Stand. Genomic Sci.">
        <title>Complete genome sequence of the melanogenic marine bacterium Marinomonas mediterranea type strain (MMB-1(T)).</title>
        <authorList>
            <person name="Lucas-Elio P."/>
            <person name="Goodwin L."/>
            <person name="Woyke T."/>
            <person name="Pitluck S."/>
            <person name="Nolan M."/>
            <person name="Kyrpides N.C."/>
            <person name="Detter J.C."/>
            <person name="Copeland A."/>
            <person name="Teshima H."/>
            <person name="Bruce D."/>
            <person name="Detter C."/>
            <person name="Tapia R."/>
            <person name="Han S."/>
            <person name="Land M.L."/>
            <person name="Ivanova N."/>
            <person name="Mikhailova N."/>
            <person name="Johnston A.W."/>
            <person name="Sanchez-Amat A."/>
        </authorList>
    </citation>
    <scope>NUCLEOTIDE SEQUENCE [LARGE SCALE GENOMIC DNA]</scope>
    <source>
        <strain evidence="7">ATCC 700492 / JCM 21426 / NBRC 103028 / MMB-1</strain>
    </source>
</reference>
<proteinExistence type="inferred from homology"/>
<dbReference type="Gene3D" id="1.10.287.1080">
    <property type="entry name" value="MazG-like"/>
    <property type="match status" value="2"/>
</dbReference>
<evidence type="ECO:0000256" key="2">
    <source>
        <dbReference type="ARBA" id="ARBA00061115"/>
    </source>
</evidence>
<dbReference type="KEGG" id="mme:Marme_1123"/>
<dbReference type="Proteomes" id="UP000001062">
    <property type="component" value="Chromosome"/>
</dbReference>
<dbReference type="GO" id="GO:0046076">
    <property type="term" value="P:dTTP catabolic process"/>
    <property type="evidence" value="ECO:0007669"/>
    <property type="project" value="TreeGrafter"/>
</dbReference>
<dbReference type="STRING" id="717774.Marme_1123"/>
<dbReference type="CDD" id="cd11528">
    <property type="entry name" value="NTP-PPase_MazG_Nterm"/>
    <property type="match status" value="1"/>
</dbReference>